<organism evidence="1 2">
    <name type="scientific">Brenneria corticis</name>
    <dbReference type="NCBI Taxonomy" id="2173106"/>
    <lineage>
        <taxon>Bacteria</taxon>
        <taxon>Pseudomonadati</taxon>
        <taxon>Pseudomonadota</taxon>
        <taxon>Gammaproteobacteria</taxon>
        <taxon>Enterobacterales</taxon>
        <taxon>Pectobacteriaceae</taxon>
        <taxon>Brenneria</taxon>
    </lineage>
</organism>
<dbReference type="Gene3D" id="6.10.200.10">
    <property type="entry name" value="Regulatory phage protein Cox"/>
    <property type="match status" value="1"/>
</dbReference>
<evidence type="ECO:0000313" key="2">
    <source>
        <dbReference type="Proteomes" id="UP000296159"/>
    </source>
</evidence>
<proteinExistence type="predicted"/>
<gene>
    <name evidence="1" type="ORF">DDT56_04955</name>
</gene>
<dbReference type="AlphaFoldDB" id="A0A2U1U997"/>
<dbReference type="RefSeq" id="WP_136165377.1">
    <property type="nucleotide sequence ID" value="NZ_KZ819073.1"/>
</dbReference>
<dbReference type="EMBL" id="QDKH01000005">
    <property type="protein sequence ID" value="PWC18221.1"/>
    <property type="molecule type" value="Genomic_DNA"/>
</dbReference>
<comment type="caution">
    <text evidence="1">The sequence shown here is derived from an EMBL/GenBank/DDBJ whole genome shotgun (WGS) entry which is preliminary data.</text>
</comment>
<dbReference type="InterPro" id="IPR038147">
    <property type="entry name" value="Cox_sf"/>
</dbReference>
<protein>
    <submittedName>
        <fullName evidence="1">Regulator</fullName>
    </submittedName>
</protein>
<evidence type="ECO:0000313" key="1">
    <source>
        <dbReference type="EMBL" id="PWC18221.1"/>
    </source>
</evidence>
<reference evidence="1 2" key="1">
    <citation type="submission" date="2018-04" db="EMBL/GenBank/DDBJ databases">
        <title>Brenneria corticis sp.nov.</title>
        <authorList>
            <person name="Li Y."/>
        </authorList>
    </citation>
    <scope>NUCLEOTIDE SEQUENCE [LARGE SCALE GENOMIC DNA]</scope>
    <source>
        <strain evidence="1 2">CFCC 11842</strain>
    </source>
</reference>
<dbReference type="Proteomes" id="UP000296159">
    <property type="component" value="Unassembled WGS sequence"/>
</dbReference>
<keyword evidence="2" id="KW-1185">Reference proteome</keyword>
<accession>A0A2U1U997</accession>
<sequence length="81" mass="8963">MSTNITISIPEPYITLEEYCRRTGTKMTTARAMANDGRLPIKKKVLKPGKSKANGLLEINMVDLLLRAVSESHYASVTLNP</sequence>
<name>A0A2U1U997_9GAMM</name>